<dbReference type="PROSITE" id="PS50011">
    <property type="entry name" value="PROTEIN_KINASE_DOM"/>
    <property type="match status" value="1"/>
</dbReference>
<dbReference type="PANTHER" id="PTHR43289">
    <property type="entry name" value="MITOGEN-ACTIVATED PROTEIN KINASE KINASE KINASE 20-RELATED"/>
    <property type="match status" value="1"/>
</dbReference>
<evidence type="ECO:0000256" key="5">
    <source>
        <dbReference type="PROSITE-ProRule" id="PRU10141"/>
    </source>
</evidence>
<reference evidence="8 9" key="1">
    <citation type="submission" date="2020-08" db="EMBL/GenBank/DDBJ databases">
        <title>Streptomyces sp. PSKA01 genome sequencing and assembly.</title>
        <authorList>
            <person name="Mandal S."/>
            <person name="Maiti P.K."/>
            <person name="Das P."/>
        </authorList>
    </citation>
    <scope>NUCLEOTIDE SEQUENCE [LARGE SCALE GENOMIC DNA]</scope>
    <source>
        <strain evidence="8 9">PSKA01</strain>
    </source>
</reference>
<evidence type="ECO:0000259" key="7">
    <source>
        <dbReference type="PROSITE" id="PS50011"/>
    </source>
</evidence>
<dbReference type="CDD" id="cd14014">
    <property type="entry name" value="STKc_PknB_like"/>
    <property type="match status" value="1"/>
</dbReference>
<dbReference type="PANTHER" id="PTHR43289:SF34">
    <property type="entry name" value="SERINE_THREONINE-PROTEIN KINASE YBDM-RELATED"/>
    <property type="match status" value="1"/>
</dbReference>
<dbReference type="Gene3D" id="3.30.200.20">
    <property type="entry name" value="Phosphorylase Kinase, domain 1"/>
    <property type="match status" value="1"/>
</dbReference>
<feature type="region of interest" description="Disordered" evidence="6">
    <location>
        <begin position="338"/>
        <end position="416"/>
    </location>
</feature>
<evidence type="ECO:0000256" key="3">
    <source>
        <dbReference type="ARBA" id="ARBA00022777"/>
    </source>
</evidence>
<name>A0A7X1J208_9ACTN</name>
<dbReference type="InterPro" id="IPR000719">
    <property type="entry name" value="Prot_kinase_dom"/>
</dbReference>
<dbReference type="RefSeq" id="WP_186282020.1">
    <property type="nucleotide sequence ID" value="NZ_JACMSF010000009.1"/>
</dbReference>
<keyword evidence="9" id="KW-1185">Reference proteome</keyword>
<dbReference type="GO" id="GO:0005524">
    <property type="term" value="F:ATP binding"/>
    <property type="evidence" value="ECO:0007669"/>
    <property type="project" value="UniProtKB-UniRule"/>
</dbReference>
<evidence type="ECO:0000256" key="4">
    <source>
        <dbReference type="ARBA" id="ARBA00022840"/>
    </source>
</evidence>
<feature type="compositionally biased region" description="Pro residues" evidence="6">
    <location>
        <begin position="399"/>
        <end position="411"/>
    </location>
</feature>
<dbReference type="InterPro" id="IPR008271">
    <property type="entry name" value="Ser/Thr_kinase_AS"/>
</dbReference>
<proteinExistence type="predicted"/>
<organism evidence="8 9">
    <name type="scientific">Streptomyces cupreus</name>
    <dbReference type="NCBI Taxonomy" id="2759956"/>
    <lineage>
        <taxon>Bacteria</taxon>
        <taxon>Bacillati</taxon>
        <taxon>Actinomycetota</taxon>
        <taxon>Actinomycetes</taxon>
        <taxon>Kitasatosporales</taxon>
        <taxon>Streptomycetaceae</taxon>
        <taxon>Streptomyces</taxon>
    </lineage>
</organism>
<keyword evidence="3 8" id="KW-0418">Kinase</keyword>
<dbReference type="PROSITE" id="PS00108">
    <property type="entry name" value="PROTEIN_KINASE_ST"/>
    <property type="match status" value="1"/>
</dbReference>
<evidence type="ECO:0000256" key="2">
    <source>
        <dbReference type="ARBA" id="ARBA00022741"/>
    </source>
</evidence>
<keyword evidence="4 5" id="KW-0067">ATP-binding</keyword>
<feature type="domain" description="Protein kinase" evidence="7">
    <location>
        <begin position="19"/>
        <end position="271"/>
    </location>
</feature>
<evidence type="ECO:0000313" key="8">
    <source>
        <dbReference type="EMBL" id="MBC2902105.1"/>
    </source>
</evidence>
<dbReference type="Pfam" id="PF00069">
    <property type="entry name" value="Pkinase"/>
    <property type="match status" value="1"/>
</dbReference>
<dbReference type="InterPro" id="IPR011009">
    <property type="entry name" value="Kinase-like_dom_sf"/>
</dbReference>
<dbReference type="EMBL" id="JACMSF010000009">
    <property type="protein sequence ID" value="MBC2902105.1"/>
    <property type="molecule type" value="Genomic_DNA"/>
</dbReference>
<keyword evidence="1" id="KW-0808">Transferase</keyword>
<evidence type="ECO:0000256" key="6">
    <source>
        <dbReference type="SAM" id="MobiDB-lite"/>
    </source>
</evidence>
<dbReference type="GO" id="GO:0004674">
    <property type="term" value="F:protein serine/threonine kinase activity"/>
    <property type="evidence" value="ECO:0007669"/>
    <property type="project" value="TreeGrafter"/>
</dbReference>
<gene>
    <name evidence="8" type="ORF">H4N64_10880</name>
</gene>
<evidence type="ECO:0000256" key="1">
    <source>
        <dbReference type="ARBA" id="ARBA00022679"/>
    </source>
</evidence>
<feature type="binding site" evidence="5">
    <location>
        <position position="47"/>
    </location>
    <ligand>
        <name>ATP</name>
        <dbReference type="ChEBI" id="CHEBI:30616"/>
    </ligand>
</feature>
<dbReference type="InterPro" id="IPR017441">
    <property type="entry name" value="Protein_kinase_ATP_BS"/>
</dbReference>
<dbReference type="PROSITE" id="PS00107">
    <property type="entry name" value="PROTEIN_KINASE_ATP"/>
    <property type="match status" value="1"/>
</dbReference>
<evidence type="ECO:0000313" key="9">
    <source>
        <dbReference type="Proteomes" id="UP000584670"/>
    </source>
</evidence>
<keyword evidence="2 5" id="KW-0547">Nucleotide-binding</keyword>
<dbReference type="Gene3D" id="1.10.510.10">
    <property type="entry name" value="Transferase(Phosphotransferase) domain 1"/>
    <property type="match status" value="1"/>
</dbReference>
<protein>
    <submittedName>
        <fullName evidence="8">Protein kinase</fullName>
    </submittedName>
</protein>
<dbReference type="AlphaFoldDB" id="A0A7X1J208"/>
<dbReference type="SUPFAM" id="SSF56112">
    <property type="entry name" value="Protein kinase-like (PK-like)"/>
    <property type="match status" value="1"/>
</dbReference>
<sequence>MSSRIQPVHPGDPRRIGPYRVIGRLGTGGMGSVYAALDSSGLQVAVKVVHPAQAADDEFRARFRREVRLSQQVTGPCLVPVHDADTDGTVPWLATAFVPGPTLDQHLASSGALGGARLYALAAGTAAALAAVHESGVIHRDVKPQNVILAPAGPRLLDFGIAHLLDGTSVTRTGVMTGTPGWISPEHYRTGEVGPAGDIFAWGALIAYAATGRLPFGTGAPDAVAFRVLSAEPDVQGMPEALLPLVVQALAKEPDARPTAAELRDACTALLAAQATAATPRAQEQPTLVSDLVSAHWDLPPENDAAWPTAARGRRVKLLAAVAAIAAVVGGIGGAIAASSASTPEQGQETALPSGQTKAHSAPPAAEPTRSGESRDTASPTPSPATPAVASEEARAPSPTFPSPLQPPPFTYLPDQLDCAPRKEAEVDGAWQYVAPGDVRAGDAVELTLRNKYGNIDPVQTEMPVLARVYLPDGTSRLARTTVHSDTPATVVWPGDFPGAVADYPPGTYTVAWSVGDGSQRYIACTGFAAQ</sequence>
<dbReference type="Proteomes" id="UP000584670">
    <property type="component" value="Unassembled WGS sequence"/>
</dbReference>
<feature type="compositionally biased region" description="Polar residues" evidence="6">
    <location>
        <begin position="343"/>
        <end position="359"/>
    </location>
</feature>
<comment type="caution">
    <text evidence="8">The sequence shown here is derived from an EMBL/GenBank/DDBJ whole genome shotgun (WGS) entry which is preliminary data.</text>
</comment>
<dbReference type="SMART" id="SM00220">
    <property type="entry name" value="S_TKc"/>
    <property type="match status" value="1"/>
</dbReference>
<accession>A0A7X1J208</accession>